<evidence type="ECO:0000256" key="3">
    <source>
        <dbReference type="ARBA" id="ARBA00005464"/>
    </source>
</evidence>
<dbReference type="InterPro" id="IPR008881">
    <property type="entry name" value="Trigger_fac_ribosome-bd_bac"/>
</dbReference>
<dbReference type="AlphaFoldDB" id="A0A5C0UH27"/>
<dbReference type="Proteomes" id="UP000324924">
    <property type="component" value="Chromosome"/>
</dbReference>
<dbReference type="EC" id="5.2.1.8" evidence="4"/>
<dbReference type="Pfam" id="PF05697">
    <property type="entry name" value="Trigger_N"/>
    <property type="match status" value="1"/>
</dbReference>
<feature type="region of interest" description="Disordered" evidence="10">
    <location>
        <begin position="486"/>
        <end position="505"/>
    </location>
</feature>
<evidence type="ECO:0000256" key="8">
    <source>
        <dbReference type="ARBA" id="ARBA00023235"/>
    </source>
</evidence>
<dbReference type="SUPFAM" id="SSF109998">
    <property type="entry name" value="Triger factor/SurA peptide-binding domain-like"/>
    <property type="match status" value="1"/>
</dbReference>
<evidence type="ECO:0000256" key="10">
    <source>
        <dbReference type="SAM" id="MobiDB-lite"/>
    </source>
</evidence>
<gene>
    <name evidence="13" type="primary">tig</name>
    <name evidence="13" type="ORF">FZC36_00770</name>
</gene>
<evidence type="ECO:0000256" key="2">
    <source>
        <dbReference type="ARBA" id="ARBA00004496"/>
    </source>
</evidence>
<comment type="subcellular location">
    <subcellularLocation>
        <location evidence="2">Cytoplasm</location>
    </subcellularLocation>
</comment>
<evidence type="ECO:0000313" key="13">
    <source>
        <dbReference type="EMBL" id="QEK38971.1"/>
    </source>
</evidence>
<dbReference type="Gene3D" id="1.10.3120.10">
    <property type="entry name" value="Trigger factor, C-terminal domain"/>
    <property type="match status" value="1"/>
</dbReference>
<dbReference type="GO" id="GO:0003755">
    <property type="term" value="F:peptidyl-prolyl cis-trans isomerase activity"/>
    <property type="evidence" value="ECO:0007669"/>
    <property type="project" value="UniProtKB-KW"/>
</dbReference>
<name>A0A5C0UH27_9PROT</name>
<dbReference type="InterPro" id="IPR008880">
    <property type="entry name" value="Trigger_fac_C"/>
</dbReference>
<dbReference type="SUPFAM" id="SSF102735">
    <property type="entry name" value="Trigger factor ribosome-binding domain"/>
    <property type="match status" value="1"/>
</dbReference>
<evidence type="ECO:0000259" key="12">
    <source>
        <dbReference type="Pfam" id="PF05698"/>
    </source>
</evidence>
<dbReference type="Pfam" id="PF05698">
    <property type="entry name" value="Trigger_C"/>
    <property type="match status" value="1"/>
</dbReference>
<comment type="catalytic activity">
    <reaction evidence="1">
        <text>[protein]-peptidylproline (omega=180) = [protein]-peptidylproline (omega=0)</text>
        <dbReference type="Rhea" id="RHEA:16237"/>
        <dbReference type="Rhea" id="RHEA-COMP:10747"/>
        <dbReference type="Rhea" id="RHEA-COMP:10748"/>
        <dbReference type="ChEBI" id="CHEBI:83833"/>
        <dbReference type="ChEBI" id="CHEBI:83834"/>
        <dbReference type="EC" id="5.2.1.8"/>
    </reaction>
</comment>
<keyword evidence="7" id="KW-0143">Chaperone</keyword>
<organism evidence="13 14">
    <name type="scientific">Candidatus Nesciobacter abundans</name>
    <dbReference type="NCBI Taxonomy" id="2601668"/>
    <lineage>
        <taxon>Bacteria</taxon>
        <taxon>Pseudomonadati</taxon>
        <taxon>Pseudomonadota</taxon>
        <taxon>Alphaproteobacteria</taxon>
        <taxon>Holosporales</taxon>
        <taxon>Holosporaceae</taxon>
        <taxon>Candidatus Nesciobacter</taxon>
    </lineage>
</organism>
<evidence type="ECO:0000256" key="6">
    <source>
        <dbReference type="ARBA" id="ARBA00023110"/>
    </source>
</evidence>
<dbReference type="Gene3D" id="3.30.70.1050">
    <property type="entry name" value="Trigger factor ribosome-binding domain"/>
    <property type="match status" value="1"/>
</dbReference>
<dbReference type="EMBL" id="CP043314">
    <property type="protein sequence ID" value="QEK38971.1"/>
    <property type="molecule type" value="Genomic_DNA"/>
</dbReference>
<accession>A0A5C0UH27</accession>
<dbReference type="InterPro" id="IPR037041">
    <property type="entry name" value="Trigger_fac_C_sf"/>
</dbReference>
<evidence type="ECO:0000256" key="1">
    <source>
        <dbReference type="ARBA" id="ARBA00000971"/>
    </source>
</evidence>
<evidence type="ECO:0000256" key="7">
    <source>
        <dbReference type="ARBA" id="ARBA00023186"/>
    </source>
</evidence>
<evidence type="ECO:0000256" key="5">
    <source>
        <dbReference type="ARBA" id="ARBA00016902"/>
    </source>
</evidence>
<dbReference type="RefSeq" id="WP_148972094.1">
    <property type="nucleotide sequence ID" value="NZ_CP043314.1"/>
</dbReference>
<dbReference type="OrthoDB" id="9767721at2"/>
<dbReference type="GO" id="GO:0006457">
    <property type="term" value="P:protein folding"/>
    <property type="evidence" value="ECO:0007669"/>
    <property type="project" value="InterPro"/>
</dbReference>
<evidence type="ECO:0000313" key="14">
    <source>
        <dbReference type="Proteomes" id="UP000324924"/>
    </source>
</evidence>
<dbReference type="GO" id="GO:0005737">
    <property type="term" value="C:cytoplasm"/>
    <property type="evidence" value="ECO:0007669"/>
    <property type="project" value="UniProtKB-SubCell"/>
</dbReference>
<evidence type="ECO:0000259" key="11">
    <source>
        <dbReference type="Pfam" id="PF05697"/>
    </source>
</evidence>
<evidence type="ECO:0000256" key="9">
    <source>
        <dbReference type="ARBA" id="ARBA00029986"/>
    </source>
</evidence>
<dbReference type="InterPro" id="IPR005215">
    <property type="entry name" value="Trig_fac"/>
</dbReference>
<dbReference type="GO" id="GO:0015031">
    <property type="term" value="P:protein transport"/>
    <property type="evidence" value="ECO:0007669"/>
    <property type="project" value="InterPro"/>
</dbReference>
<dbReference type="InterPro" id="IPR036611">
    <property type="entry name" value="Trigger_fac_ribosome-bd_sf"/>
</dbReference>
<comment type="similarity">
    <text evidence="3">Belongs to the FKBP-type PPIase family. Tig subfamily.</text>
</comment>
<keyword evidence="14" id="KW-1185">Reference proteome</keyword>
<feature type="domain" description="Trigger factor C-terminal" evidence="12">
    <location>
        <begin position="279"/>
        <end position="452"/>
    </location>
</feature>
<dbReference type="Gene3D" id="3.10.50.40">
    <property type="match status" value="1"/>
</dbReference>
<protein>
    <recommendedName>
        <fullName evidence="5">Trigger factor</fullName>
        <ecNumber evidence="4">5.2.1.8</ecNumber>
    </recommendedName>
    <alternativeName>
        <fullName evidence="9">PPIase</fullName>
    </alternativeName>
</protein>
<keyword evidence="8 13" id="KW-0413">Isomerase</keyword>
<proteinExistence type="inferred from homology"/>
<sequence length="505" mass="58861">MNNPINSENKSMQTDTKVNLISKNDLKCKYELTIPHSKFKEHVDFYLSATQKNYKMDGFRPGKVPLSLIRKNSKIKEESENYAFQNEFSKIMKNFEHAPLTNPKKDFESSFDYEKDSEVKVNIEFETSPETPEVDLTKINIENPKVEVSKADVKKEMELWIEKNEYTVPLESARPCKEGDTLNVSVKFYGSKDGDKLQIKLGAGVLLPDLEKKVLGKNEGDVIEYTSTVPENVKHGPHAEEFAKLAGKEVSTFLTIEKIMDTKKYEINEHMAKSWGLATVEALENKFHEMITDKLKININSYRKFLLSEKSVQGLKFNVPESYLDAEYMNTFYDILKKMDSQMVHNFSMDNLETYFESVKEKGFFESKTLDKVKEEVLENSNKRIMFLFLIRKWIRDWDVKITQQDIDSYIFEESKKYRGGLSEVQKYYKENADELEKARAYILEEKAIADALSRVVSVDKEMKIKDLNEKMLEIRQKVFYEKSDNKLTKDKKTSSKETKTSEKK</sequence>
<dbReference type="InterPro" id="IPR046357">
    <property type="entry name" value="PPIase_dom_sf"/>
</dbReference>
<feature type="domain" description="Trigger factor ribosome-binding bacterial" evidence="11">
    <location>
        <begin position="17"/>
        <end position="158"/>
    </location>
</feature>
<dbReference type="InterPro" id="IPR027304">
    <property type="entry name" value="Trigger_fact/SurA_dom_sf"/>
</dbReference>
<reference evidence="13 14" key="1">
    <citation type="submission" date="2019-08" db="EMBL/GenBank/DDBJ databases">
        <title>Highly reduced genomes of protist endosymbionts show evolutionary convergence.</title>
        <authorList>
            <person name="George E."/>
            <person name="Husnik F."/>
            <person name="Tashyreva D."/>
            <person name="Prokopchuk G."/>
            <person name="Horak A."/>
            <person name="Kwong W.K."/>
            <person name="Lukes J."/>
            <person name="Keeling P.J."/>
        </authorList>
    </citation>
    <scope>NUCLEOTIDE SEQUENCE [LARGE SCALE GENOMIC DNA]</scope>
    <source>
        <strain evidence="13">1604HC</strain>
    </source>
</reference>
<dbReference type="KEGG" id="nabu:FZC36_00770"/>
<evidence type="ECO:0000256" key="4">
    <source>
        <dbReference type="ARBA" id="ARBA00013194"/>
    </source>
</evidence>
<dbReference type="SUPFAM" id="SSF54534">
    <property type="entry name" value="FKBP-like"/>
    <property type="match status" value="1"/>
</dbReference>
<keyword evidence="6" id="KW-0697">Rotamase</keyword>
<dbReference type="NCBIfam" id="TIGR00115">
    <property type="entry name" value="tig"/>
    <property type="match status" value="1"/>
</dbReference>